<evidence type="ECO:0000256" key="2">
    <source>
        <dbReference type="SAM" id="Phobius"/>
    </source>
</evidence>
<keyword evidence="2" id="KW-0472">Membrane</keyword>
<dbReference type="PANTHER" id="PTHR42535">
    <property type="entry name" value="OOKINETE PROTEIN, PUTATIVE-RELATED"/>
    <property type="match status" value="1"/>
</dbReference>
<evidence type="ECO:0000313" key="4">
    <source>
        <dbReference type="EMBL" id="CAF1608455.1"/>
    </source>
</evidence>
<gene>
    <name evidence="4" type="ORF">JXQ802_LOCUS49119</name>
    <name evidence="3" type="ORF">PYM288_LOCUS33057</name>
</gene>
<organism evidence="4 5">
    <name type="scientific">Rotaria sordida</name>
    <dbReference type="NCBI Taxonomy" id="392033"/>
    <lineage>
        <taxon>Eukaryota</taxon>
        <taxon>Metazoa</taxon>
        <taxon>Spiralia</taxon>
        <taxon>Gnathifera</taxon>
        <taxon>Rotifera</taxon>
        <taxon>Eurotatoria</taxon>
        <taxon>Bdelloidea</taxon>
        <taxon>Philodinida</taxon>
        <taxon>Philodinidae</taxon>
        <taxon>Rotaria</taxon>
    </lineage>
</organism>
<dbReference type="Pfam" id="PF13385">
    <property type="entry name" value="Laminin_G_3"/>
    <property type="match status" value="2"/>
</dbReference>
<keyword evidence="5" id="KW-1185">Reference proteome</keyword>
<dbReference type="InterPro" id="IPR013320">
    <property type="entry name" value="ConA-like_dom_sf"/>
</dbReference>
<dbReference type="Proteomes" id="UP000663870">
    <property type="component" value="Unassembled WGS sequence"/>
</dbReference>
<evidence type="ECO:0000256" key="1">
    <source>
        <dbReference type="SAM" id="MobiDB-lite"/>
    </source>
</evidence>
<feature type="region of interest" description="Disordered" evidence="1">
    <location>
        <begin position="84"/>
        <end position="111"/>
    </location>
</feature>
<dbReference type="SUPFAM" id="SSF49899">
    <property type="entry name" value="Concanavalin A-like lectins/glucanases"/>
    <property type="match status" value="2"/>
</dbReference>
<feature type="transmembrane region" description="Helical" evidence="2">
    <location>
        <begin position="132"/>
        <end position="156"/>
    </location>
</feature>
<dbReference type="Gene3D" id="2.60.120.200">
    <property type="match status" value="2"/>
</dbReference>
<keyword evidence="2" id="KW-0812">Transmembrane</keyword>
<dbReference type="PANTHER" id="PTHR42535:SF2">
    <property type="entry name" value="CHROMOSOME UNDETERMINED SCAFFOLD_146, WHOLE GENOME SHOTGUN SEQUENCE"/>
    <property type="match status" value="1"/>
</dbReference>
<keyword evidence="2" id="KW-1133">Transmembrane helix</keyword>
<sequence length="591" mass="65086">MKKATHSVKVGAVRRVSIASHPNEYEFTSEIEPNSNDQLTKKQLFDRRISKSAVPQPEVHKKKYISTLETPKNVRLQYITDTTNDNQHHSKNSSPPSPSLSQHPQQYMTTAQEHTAAINKLHQIPTISKKKVLVGISASLIIATIITVPTVLGILLTKSKESTSTITTTASTVNVSAYWSFDNTAADSYGVYNGQLTNSPSYSASGSNSFPYVGHGQALNFNSASSQSVLVSTPFFNLSYTSFTIEAWIYYSTSTSDRGIFGQCQCSTCANQCLYLIMRNNRLYVDFISNYLSGSTAISTTYWYHIAFVYNYETRQQILYLNGVQDAIKSSAQPYQGQNGSINIGSSRAYSTTYYYQSYIDNVALTTRAKSSVEILRDASLMAYYSFDSPNPTVDNGPNGLDGTSNNIVTATGRVNEAMRFLGSSSSYFRAYGFYQMFYGVVSLKPFSMAMWINPSSISNIAIIQIFSSSMSSCYILLGISSSNSLTGQLFVYNTGSTAWLTGPFVTQNTWTHISLTYSSGNGYTLYVDGVLFGSTGTASYPWSGTFAYLFIGYPASCSGSANGYYQGYVDELYIYNRELSQTDVTSLANP</sequence>
<name>A0A816B9E1_9BILA</name>
<dbReference type="AlphaFoldDB" id="A0A816B9E1"/>
<dbReference type="EMBL" id="CAJNOL010005687">
    <property type="protein sequence ID" value="CAF1608455.1"/>
    <property type="molecule type" value="Genomic_DNA"/>
</dbReference>
<comment type="caution">
    <text evidence="4">The sequence shown here is derived from an EMBL/GenBank/DDBJ whole genome shotgun (WGS) entry which is preliminary data.</text>
</comment>
<dbReference type="Proteomes" id="UP000663854">
    <property type="component" value="Unassembled WGS sequence"/>
</dbReference>
<proteinExistence type="predicted"/>
<reference evidence="4" key="1">
    <citation type="submission" date="2021-02" db="EMBL/GenBank/DDBJ databases">
        <authorList>
            <person name="Nowell W R."/>
        </authorList>
    </citation>
    <scope>NUCLEOTIDE SEQUENCE</scope>
</reference>
<accession>A0A816B9E1</accession>
<evidence type="ECO:0000313" key="5">
    <source>
        <dbReference type="Proteomes" id="UP000663870"/>
    </source>
</evidence>
<protein>
    <submittedName>
        <fullName evidence="4">Uncharacterized protein</fullName>
    </submittedName>
</protein>
<dbReference type="EMBL" id="CAJNOH010004278">
    <property type="protein sequence ID" value="CAF1364755.1"/>
    <property type="molecule type" value="Genomic_DNA"/>
</dbReference>
<evidence type="ECO:0000313" key="3">
    <source>
        <dbReference type="EMBL" id="CAF1364755.1"/>
    </source>
</evidence>